<keyword evidence="2" id="KW-0547">Nucleotide-binding</keyword>
<keyword evidence="2" id="KW-0067">ATP-binding</keyword>
<dbReference type="Pfam" id="PF00005">
    <property type="entry name" value="ABC_tran"/>
    <property type="match status" value="1"/>
</dbReference>
<accession>A0A9D9NHU7</accession>
<dbReference type="GO" id="GO:0005524">
    <property type="term" value="F:ATP binding"/>
    <property type="evidence" value="ECO:0007669"/>
    <property type="project" value="UniProtKB-KW"/>
</dbReference>
<dbReference type="Proteomes" id="UP000823604">
    <property type="component" value="Unassembled WGS sequence"/>
</dbReference>
<feature type="domain" description="ABC transporter" evidence="1">
    <location>
        <begin position="25"/>
        <end position="49"/>
    </location>
</feature>
<feature type="non-terminal residue" evidence="2">
    <location>
        <position position="49"/>
    </location>
</feature>
<proteinExistence type="predicted"/>
<dbReference type="Gene3D" id="3.40.50.300">
    <property type="entry name" value="P-loop containing nucleotide triphosphate hydrolases"/>
    <property type="match status" value="1"/>
</dbReference>
<reference evidence="2" key="1">
    <citation type="submission" date="2020-10" db="EMBL/GenBank/DDBJ databases">
        <authorList>
            <person name="Gilroy R."/>
        </authorList>
    </citation>
    <scope>NUCLEOTIDE SEQUENCE</scope>
    <source>
        <strain evidence="2">B1-8020</strain>
    </source>
</reference>
<dbReference type="SUPFAM" id="SSF52540">
    <property type="entry name" value="P-loop containing nucleoside triphosphate hydrolases"/>
    <property type="match status" value="1"/>
</dbReference>
<comment type="caution">
    <text evidence="2">The sequence shown here is derived from an EMBL/GenBank/DDBJ whole genome shotgun (WGS) entry which is preliminary data.</text>
</comment>
<gene>
    <name evidence="2" type="ORF">IAB81_08565</name>
</gene>
<evidence type="ECO:0000313" key="3">
    <source>
        <dbReference type="Proteomes" id="UP000823604"/>
    </source>
</evidence>
<dbReference type="GO" id="GO:0016887">
    <property type="term" value="F:ATP hydrolysis activity"/>
    <property type="evidence" value="ECO:0007669"/>
    <property type="project" value="InterPro"/>
</dbReference>
<organism evidence="2 3">
    <name type="scientific">Candidatus Merdivivens pullicola</name>
    <dbReference type="NCBI Taxonomy" id="2840872"/>
    <lineage>
        <taxon>Bacteria</taxon>
        <taxon>Pseudomonadati</taxon>
        <taxon>Bacteroidota</taxon>
        <taxon>Bacteroidia</taxon>
        <taxon>Bacteroidales</taxon>
        <taxon>Muribaculaceae</taxon>
        <taxon>Muribaculaceae incertae sedis</taxon>
        <taxon>Candidatus Merdivivens</taxon>
    </lineage>
</organism>
<protein>
    <submittedName>
        <fullName evidence="2">ABC transporter ATP-binding protein</fullName>
    </submittedName>
</protein>
<dbReference type="InterPro" id="IPR003439">
    <property type="entry name" value="ABC_transporter-like_ATP-bd"/>
</dbReference>
<sequence length="49" mass="5376">MNECVIKIDNIRRDFIVGDETVHALRGVSFNIYKGEFVTIMGASGSGKS</sequence>
<dbReference type="EMBL" id="JADIMA010000087">
    <property type="protein sequence ID" value="MBO8473658.1"/>
    <property type="molecule type" value="Genomic_DNA"/>
</dbReference>
<name>A0A9D9NHU7_9BACT</name>
<dbReference type="AlphaFoldDB" id="A0A9D9NHU7"/>
<evidence type="ECO:0000313" key="2">
    <source>
        <dbReference type="EMBL" id="MBO8473658.1"/>
    </source>
</evidence>
<dbReference type="InterPro" id="IPR027417">
    <property type="entry name" value="P-loop_NTPase"/>
</dbReference>
<reference evidence="2" key="2">
    <citation type="journal article" date="2021" name="PeerJ">
        <title>Extensive microbial diversity within the chicken gut microbiome revealed by metagenomics and culture.</title>
        <authorList>
            <person name="Gilroy R."/>
            <person name="Ravi A."/>
            <person name="Getino M."/>
            <person name="Pursley I."/>
            <person name="Horton D.L."/>
            <person name="Alikhan N.F."/>
            <person name="Baker D."/>
            <person name="Gharbi K."/>
            <person name="Hall N."/>
            <person name="Watson M."/>
            <person name="Adriaenssens E.M."/>
            <person name="Foster-Nyarko E."/>
            <person name="Jarju S."/>
            <person name="Secka A."/>
            <person name="Antonio M."/>
            <person name="Oren A."/>
            <person name="Chaudhuri R.R."/>
            <person name="La Ragione R."/>
            <person name="Hildebrand F."/>
            <person name="Pallen M.J."/>
        </authorList>
    </citation>
    <scope>NUCLEOTIDE SEQUENCE</scope>
    <source>
        <strain evidence="2">B1-8020</strain>
    </source>
</reference>
<evidence type="ECO:0000259" key="1">
    <source>
        <dbReference type="Pfam" id="PF00005"/>
    </source>
</evidence>